<organism evidence="16 17">
    <name type="scientific">Bradyrhizobium aeschynomenes</name>
    <dbReference type="NCBI Taxonomy" id="2734909"/>
    <lineage>
        <taxon>Bacteria</taxon>
        <taxon>Pseudomonadati</taxon>
        <taxon>Pseudomonadota</taxon>
        <taxon>Alphaproteobacteria</taxon>
        <taxon>Hyphomicrobiales</taxon>
        <taxon>Nitrobacteraceae</taxon>
        <taxon>Bradyrhizobium</taxon>
    </lineage>
</organism>
<gene>
    <name evidence="16" type="primary">mutY</name>
    <name evidence="16" type="ORF">HL667_12120</name>
</gene>
<dbReference type="InterPro" id="IPR023170">
    <property type="entry name" value="HhH_base_excis_C"/>
</dbReference>
<feature type="domain" description="HhH-GPD" evidence="15">
    <location>
        <begin position="58"/>
        <end position="207"/>
    </location>
</feature>
<keyword evidence="13 14" id="KW-0326">Glycosidase</keyword>
<dbReference type="Gene3D" id="1.10.340.30">
    <property type="entry name" value="Hypothetical protein, domain 2"/>
    <property type="match status" value="1"/>
</dbReference>
<dbReference type="InterPro" id="IPR044298">
    <property type="entry name" value="MIG/MutY"/>
</dbReference>
<dbReference type="CDD" id="cd03431">
    <property type="entry name" value="NUDIX_DNA_Glycosylase_C-MutY"/>
    <property type="match status" value="1"/>
</dbReference>
<evidence type="ECO:0000259" key="15">
    <source>
        <dbReference type="SMART" id="SM00478"/>
    </source>
</evidence>
<evidence type="ECO:0000256" key="14">
    <source>
        <dbReference type="RuleBase" id="RU365096"/>
    </source>
</evidence>
<comment type="caution">
    <text evidence="16">The sequence shown here is derived from an EMBL/GenBank/DDBJ whole genome shotgun (WGS) entry which is preliminary data.</text>
</comment>
<comment type="catalytic activity">
    <reaction evidence="1 14">
        <text>Hydrolyzes free adenine bases from 7,8-dihydro-8-oxoguanine:adenine mismatched double-stranded DNA, leaving an apurinic site.</text>
        <dbReference type="EC" id="3.2.2.31"/>
    </reaction>
</comment>
<dbReference type="Pfam" id="PF00730">
    <property type="entry name" value="HhH-GPD"/>
    <property type="match status" value="1"/>
</dbReference>
<dbReference type="PROSITE" id="PS00764">
    <property type="entry name" value="ENDONUCLEASE_III_1"/>
    <property type="match status" value="1"/>
</dbReference>
<evidence type="ECO:0000256" key="9">
    <source>
        <dbReference type="ARBA" id="ARBA00022801"/>
    </source>
</evidence>
<dbReference type="RefSeq" id="WP_172110825.1">
    <property type="nucleotide sequence ID" value="NZ_JABFDN010000003.1"/>
</dbReference>
<evidence type="ECO:0000256" key="8">
    <source>
        <dbReference type="ARBA" id="ARBA00022763"/>
    </source>
</evidence>
<dbReference type="Gene3D" id="1.10.1670.10">
    <property type="entry name" value="Helix-hairpin-Helix base-excision DNA repair enzymes (C-terminal)"/>
    <property type="match status" value="1"/>
</dbReference>
<dbReference type="SMART" id="SM00478">
    <property type="entry name" value="ENDO3c"/>
    <property type="match status" value="1"/>
</dbReference>
<evidence type="ECO:0000256" key="10">
    <source>
        <dbReference type="ARBA" id="ARBA00023004"/>
    </source>
</evidence>
<dbReference type="InterPro" id="IPR011257">
    <property type="entry name" value="DNA_glycosylase"/>
</dbReference>
<comment type="similarity">
    <text evidence="3 14">Belongs to the Nth/MutY family.</text>
</comment>
<evidence type="ECO:0000256" key="5">
    <source>
        <dbReference type="ARBA" id="ARBA00022023"/>
    </source>
</evidence>
<keyword evidence="17" id="KW-1185">Reference proteome</keyword>
<dbReference type="Pfam" id="PF10576">
    <property type="entry name" value="EndIII_4Fe-2S"/>
    <property type="match status" value="1"/>
</dbReference>
<dbReference type="InterPro" id="IPR003265">
    <property type="entry name" value="HhH-GPD_domain"/>
</dbReference>
<dbReference type="Pfam" id="PF14815">
    <property type="entry name" value="NUDIX_4"/>
    <property type="match status" value="1"/>
</dbReference>
<proteinExistence type="inferred from homology"/>
<dbReference type="EMBL" id="JABFDN010000003">
    <property type="protein sequence ID" value="NPU65740.1"/>
    <property type="molecule type" value="Genomic_DNA"/>
</dbReference>
<evidence type="ECO:0000256" key="12">
    <source>
        <dbReference type="ARBA" id="ARBA00023204"/>
    </source>
</evidence>
<dbReference type="SMART" id="SM00525">
    <property type="entry name" value="FES"/>
    <property type="match status" value="1"/>
</dbReference>
<comment type="function">
    <text evidence="2">Adenine glycosylase active on G-A mispairs. MutY also corrects error-prone DNA synthesis past GO lesions which are due to the oxidatively damaged form of guanine: 7,8-dihydro-8-oxoguanine (8-oxo-dGTP).</text>
</comment>
<dbReference type="Proteomes" id="UP000886476">
    <property type="component" value="Unassembled WGS sequence"/>
</dbReference>
<keyword evidence="7" id="KW-0479">Metal-binding</keyword>
<keyword evidence="12" id="KW-0234">DNA repair</keyword>
<keyword evidence="10 14" id="KW-0408">Iron</keyword>
<evidence type="ECO:0000256" key="11">
    <source>
        <dbReference type="ARBA" id="ARBA00023014"/>
    </source>
</evidence>
<dbReference type="InterPro" id="IPR004035">
    <property type="entry name" value="Endouclease-III_FeS-bd_BS"/>
</dbReference>
<dbReference type="InterPro" id="IPR004036">
    <property type="entry name" value="Endonuclease-III-like_CS2"/>
</dbReference>
<dbReference type="InterPro" id="IPR005760">
    <property type="entry name" value="A/G_AdeGlyc_MutY"/>
</dbReference>
<dbReference type="SUPFAM" id="SSF48150">
    <property type="entry name" value="DNA-glycosylase"/>
    <property type="match status" value="1"/>
</dbReference>
<dbReference type="PANTHER" id="PTHR42944">
    <property type="entry name" value="ADENINE DNA GLYCOSYLASE"/>
    <property type="match status" value="1"/>
</dbReference>
<reference evidence="16" key="1">
    <citation type="submission" date="2020-05" db="EMBL/GenBank/DDBJ databases">
        <title>Nod-independent and nitrogen-fixing Bradyrhizobium aeschynomene sp. nov. isolated from nodules of Aeschynomene indica.</title>
        <authorList>
            <person name="Zhang Z."/>
        </authorList>
    </citation>
    <scope>NUCLEOTIDE SEQUENCE</scope>
    <source>
        <strain evidence="16">83012</strain>
    </source>
</reference>
<evidence type="ECO:0000256" key="3">
    <source>
        <dbReference type="ARBA" id="ARBA00008343"/>
    </source>
</evidence>
<dbReference type="InterPro" id="IPR003651">
    <property type="entry name" value="Endonuclease3_FeS-loop_motif"/>
</dbReference>
<dbReference type="SUPFAM" id="SSF55811">
    <property type="entry name" value="Nudix"/>
    <property type="match status" value="1"/>
</dbReference>
<evidence type="ECO:0000256" key="7">
    <source>
        <dbReference type="ARBA" id="ARBA00022723"/>
    </source>
</evidence>
<dbReference type="InterPro" id="IPR029119">
    <property type="entry name" value="MutY_C"/>
</dbReference>
<evidence type="ECO:0000313" key="16">
    <source>
        <dbReference type="EMBL" id="NPU65740.1"/>
    </source>
</evidence>
<evidence type="ECO:0000256" key="2">
    <source>
        <dbReference type="ARBA" id="ARBA00002933"/>
    </source>
</evidence>
<dbReference type="PANTHER" id="PTHR42944:SF1">
    <property type="entry name" value="ADENINE DNA GLYCOSYLASE"/>
    <property type="match status" value="1"/>
</dbReference>
<protein>
    <recommendedName>
        <fullName evidence="5 14">Adenine DNA glycosylase</fullName>
        <ecNumber evidence="4 14">3.2.2.31</ecNumber>
    </recommendedName>
</protein>
<dbReference type="PROSITE" id="PS01155">
    <property type="entry name" value="ENDONUCLEASE_III_2"/>
    <property type="match status" value="1"/>
</dbReference>
<evidence type="ECO:0000256" key="6">
    <source>
        <dbReference type="ARBA" id="ARBA00022485"/>
    </source>
</evidence>
<dbReference type="NCBIfam" id="TIGR01084">
    <property type="entry name" value="mutY"/>
    <property type="match status" value="1"/>
</dbReference>
<evidence type="ECO:0000256" key="1">
    <source>
        <dbReference type="ARBA" id="ARBA00000843"/>
    </source>
</evidence>
<keyword evidence="9" id="KW-0378">Hydrolase</keyword>
<dbReference type="EC" id="3.2.2.31" evidence="4 14"/>
<keyword evidence="6" id="KW-0004">4Fe-4S</keyword>
<name>A0ABX2CDM1_9BRAD</name>
<dbReference type="CDD" id="cd00056">
    <property type="entry name" value="ENDO3c"/>
    <property type="match status" value="1"/>
</dbReference>
<keyword evidence="11" id="KW-0411">Iron-sulfur</keyword>
<keyword evidence="8 14" id="KW-0227">DNA damage</keyword>
<sequence>MVSSALPSKRKNQQRIDPAAERPAQLLAWYDRHRRRLPWRAPAGQRSDPYRVWLSEIMLQQTTVKAVGPYFEKFLARWPDVSALGSAELDDVLRMWAGLGYYSRARNLHACAVTVLREHGGVFPDTEEGLRKLPGIGPYTAAAIAAIAFDRRTMPVDGNIERVTSRLFRIEEALPQAKPQVQALAATLLGPSRAGDSAQALMDLGATICTPKKPACSLCPLNEDCAARQHGDQETFPRKAAKKTGTLRRGAAFVVVRGDELLVRSRPAKGLLGGMTEVPGSDWLAGQDDADALAQAPELSGVKRWHRKLGVVTHVFTHFPLELVVYTAQVPARTRAPEGMRWVPIATLDGEALPNVMRKVVAHGLGE</sequence>
<dbReference type="Pfam" id="PF00633">
    <property type="entry name" value="HHH"/>
    <property type="match status" value="1"/>
</dbReference>
<dbReference type="Gene3D" id="3.90.79.10">
    <property type="entry name" value="Nucleoside Triphosphate Pyrophosphohydrolase"/>
    <property type="match status" value="1"/>
</dbReference>
<comment type="cofactor">
    <cofactor evidence="14">
        <name>[4Fe-4S] cluster</name>
        <dbReference type="ChEBI" id="CHEBI:49883"/>
    </cofactor>
    <text evidence="14">Binds 1 [4Fe-4S] cluster.</text>
</comment>
<evidence type="ECO:0000313" key="17">
    <source>
        <dbReference type="Proteomes" id="UP000886476"/>
    </source>
</evidence>
<evidence type="ECO:0000256" key="13">
    <source>
        <dbReference type="ARBA" id="ARBA00023295"/>
    </source>
</evidence>
<evidence type="ECO:0000256" key="4">
    <source>
        <dbReference type="ARBA" id="ARBA00012045"/>
    </source>
</evidence>
<dbReference type="InterPro" id="IPR015797">
    <property type="entry name" value="NUDIX_hydrolase-like_dom_sf"/>
</dbReference>
<dbReference type="InterPro" id="IPR000445">
    <property type="entry name" value="HhH_motif"/>
</dbReference>
<accession>A0ABX2CDM1</accession>